<dbReference type="AlphaFoldDB" id="A0A1V9XVM5"/>
<gene>
    <name evidence="2" type="ORF">BIW11_07012</name>
</gene>
<protein>
    <submittedName>
        <fullName evidence="2">Uncharacterized protein</fullName>
    </submittedName>
</protein>
<organism evidence="2 3">
    <name type="scientific">Tropilaelaps mercedesae</name>
    <dbReference type="NCBI Taxonomy" id="418985"/>
    <lineage>
        <taxon>Eukaryota</taxon>
        <taxon>Metazoa</taxon>
        <taxon>Ecdysozoa</taxon>
        <taxon>Arthropoda</taxon>
        <taxon>Chelicerata</taxon>
        <taxon>Arachnida</taxon>
        <taxon>Acari</taxon>
        <taxon>Parasitiformes</taxon>
        <taxon>Mesostigmata</taxon>
        <taxon>Gamasina</taxon>
        <taxon>Dermanyssoidea</taxon>
        <taxon>Laelapidae</taxon>
        <taxon>Tropilaelaps</taxon>
    </lineage>
</organism>
<evidence type="ECO:0000313" key="2">
    <source>
        <dbReference type="EMBL" id="OQR77557.1"/>
    </source>
</evidence>
<evidence type="ECO:0000256" key="1">
    <source>
        <dbReference type="SAM" id="MobiDB-lite"/>
    </source>
</evidence>
<name>A0A1V9XVM5_9ACAR</name>
<dbReference type="EMBL" id="MNPL01003395">
    <property type="protein sequence ID" value="OQR77557.1"/>
    <property type="molecule type" value="Genomic_DNA"/>
</dbReference>
<comment type="caution">
    <text evidence="2">The sequence shown here is derived from an EMBL/GenBank/DDBJ whole genome shotgun (WGS) entry which is preliminary data.</text>
</comment>
<accession>A0A1V9XVM5</accession>
<keyword evidence="3" id="KW-1185">Reference proteome</keyword>
<evidence type="ECO:0000313" key="3">
    <source>
        <dbReference type="Proteomes" id="UP000192247"/>
    </source>
</evidence>
<feature type="non-terminal residue" evidence="2">
    <location>
        <position position="41"/>
    </location>
</feature>
<proteinExistence type="predicted"/>
<reference evidence="2 3" key="1">
    <citation type="journal article" date="2017" name="Gigascience">
        <title>Draft genome of the honey bee ectoparasitic mite, Tropilaelaps mercedesae, is shaped by the parasitic life history.</title>
        <authorList>
            <person name="Dong X."/>
            <person name="Armstrong S.D."/>
            <person name="Xia D."/>
            <person name="Makepeace B.L."/>
            <person name="Darby A.C."/>
            <person name="Kadowaki T."/>
        </authorList>
    </citation>
    <scope>NUCLEOTIDE SEQUENCE [LARGE SCALE GENOMIC DNA]</scope>
    <source>
        <strain evidence="2">Wuxi-XJTLU</strain>
    </source>
</reference>
<feature type="region of interest" description="Disordered" evidence="1">
    <location>
        <begin position="1"/>
        <end position="41"/>
    </location>
</feature>
<dbReference type="Proteomes" id="UP000192247">
    <property type="component" value="Unassembled WGS sequence"/>
</dbReference>
<dbReference type="InParanoid" id="A0A1V9XVM5"/>
<feature type="compositionally biased region" description="Polar residues" evidence="1">
    <location>
        <begin position="15"/>
        <end position="41"/>
    </location>
</feature>
<sequence>MAFDQGGGSKGGSGNHSCVTQQNLATDHSNHNPANGTYSTS</sequence>
<feature type="compositionally biased region" description="Gly residues" evidence="1">
    <location>
        <begin position="1"/>
        <end position="14"/>
    </location>
</feature>